<reference evidence="5 6" key="1">
    <citation type="submission" date="2020-05" db="EMBL/GenBank/DDBJ databases">
        <title>Complete closed genome sequence of Defluviicoccus vanus.</title>
        <authorList>
            <person name="Bessarab I."/>
            <person name="Arumugam K."/>
            <person name="Maszenan A.M."/>
            <person name="Seviour R.J."/>
            <person name="Williams R.B."/>
        </authorList>
    </citation>
    <scope>NUCLEOTIDE SEQUENCE [LARGE SCALE GENOMIC DNA]</scope>
    <source>
        <strain evidence="5 6">Ben 114</strain>
    </source>
</reference>
<dbReference type="Proteomes" id="UP000516369">
    <property type="component" value="Chromosome"/>
</dbReference>
<comment type="similarity">
    <text evidence="1">Belongs to the glycosyltransferase 2 family.</text>
</comment>
<evidence type="ECO:0000256" key="2">
    <source>
        <dbReference type="ARBA" id="ARBA00022676"/>
    </source>
</evidence>
<dbReference type="Pfam" id="PF00535">
    <property type="entry name" value="Glycos_transf_2"/>
    <property type="match status" value="1"/>
</dbReference>
<dbReference type="SUPFAM" id="SSF53448">
    <property type="entry name" value="Nucleotide-diphospho-sugar transferases"/>
    <property type="match status" value="1"/>
</dbReference>
<dbReference type="KEGG" id="dvn:HQ394_13320"/>
<sequence length="372" mass="41314">MSARNCVTYVEDALDSILRQSFKDWELIVIDDGSSDGTSKVIAARGRADKRVRAIYQESRGLVASLNRGLSMSRGRYVARMDADDISTLDRIEKQVLFMERNPQVAAAGGAVKVINATGDVVGRERFPIASADIERILLEGGCPLCHPTVMMRADIVHTLNGYRSVVRHAEDFDLWLRMADRFELSNLSAEILFYRRHTGQVSVRRCGDQALSNLAARAATVARRSGRPDPLDCIDEITPATLKALGLSEPVQRAAVNRASVVCISSMIEAREYTSAGERIGAMLEDFGSCSADRTIRSDLLLLSARFHLTQGKLIKAFANWLRALRTRPIVLLRPLKHVMSLLGLSVRFDVAVEQLEVGLVRPIIRRLVQW</sequence>
<dbReference type="InterPro" id="IPR029044">
    <property type="entry name" value="Nucleotide-diphossugar_trans"/>
</dbReference>
<accession>A0A7H1N342</accession>
<protein>
    <submittedName>
        <fullName evidence="5">Glycosyltransferase</fullName>
    </submittedName>
</protein>
<keyword evidence="3 5" id="KW-0808">Transferase</keyword>
<gene>
    <name evidence="5" type="ORF">HQ394_13320</name>
</gene>
<dbReference type="AlphaFoldDB" id="A0A7H1N342"/>
<dbReference type="GO" id="GO:0016757">
    <property type="term" value="F:glycosyltransferase activity"/>
    <property type="evidence" value="ECO:0007669"/>
    <property type="project" value="UniProtKB-KW"/>
</dbReference>
<proteinExistence type="inferred from homology"/>
<dbReference type="InterPro" id="IPR050834">
    <property type="entry name" value="Glycosyltransf_2"/>
</dbReference>
<evidence type="ECO:0000313" key="6">
    <source>
        <dbReference type="Proteomes" id="UP000516369"/>
    </source>
</evidence>
<dbReference type="PANTHER" id="PTHR43685">
    <property type="entry name" value="GLYCOSYLTRANSFERASE"/>
    <property type="match status" value="1"/>
</dbReference>
<organism evidence="5 6">
    <name type="scientific">Defluviicoccus vanus</name>
    <dbReference type="NCBI Taxonomy" id="111831"/>
    <lineage>
        <taxon>Bacteria</taxon>
        <taxon>Pseudomonadati</taxon>
        <taxon>Pseudomonadota</taxon>
        <taxon>Alphaproteobacteria</taxon>
        <taxon>Rhodospirillales</taxon>
        <taxon>Rhodospirillaceae</taxon>
        <taxon>Defluviicoccus</taxon>
    </lineage>
</organism>
<dbReference type="Gene3D" id="3.90.550.10">
    <property type="entry name" value="Spore Coat Polysaccharide Biosynthesis Protein SpsA, Chain A"/>
    <property type="match status" value="1"/>
</dbReference>
<evidence type="ECO:0000259" key="4">
    <source>
        <dbReference type="Pfam" id="PF00535"/>
    </source>
</evidence>
<name>A0A7H1N342_9PROT</name>
<feature type="domain" description="Glycosyltransferase 2-like" evidence="4">
    <location>
        <begin position="2"/>
        <end position="156"/>
    </location>
</feature>
<keyword evidence="2" id="KW-0328">Glycosyltransferase</keyword>
<evidence type="ECO:0000256" key="3">
    <source>
        <dbReference type="ARBA" id="ARBA00022679"/>
    </source>
</evidence>
<evidence type="ECO:0000313" key="5">
    <source>
        <dbReference type="EMBL" id="QNT70128.1"/>
    </source>
</evidence>
<evidence type="ECO:0000256" key="1">
    <source>
        <dbReference type="ARBA" id="ARBA00006739"/>
    </source>
</evidence>
<dbReference type="RefSeq" id="WP_190260615.1">
    <property type="nucleotide sequence ID" value="NZ_CP053923.1"/>
</dbReference>
<dbReference type="InterPro" id="IPR001173">
    <property type="entry name" value="Glyco_trans_2-like"/>
</dbReference>
<dbReference type="PANTHER" id="PTHR43685:SF5">
    <property type="entry name" value="GLYCOSYLTRANSFERASE EPSE-RELATED"/>
    <property type="match status" value="1"/>
</dbReference>
<keyword evidence="6" id="KW-1185">Reference proteome</keyword>
<dbReference type="EMBL" id="CP053923">
    <property type="protein sequence ID" value="QNT70128.1"/>
    <property type="molecule type" value="Genomic_DNA"/>
</dbReference>